<evidence type="ECO:0000313" key="1">
    <source>
        <dbReference type="EMBL" id="KAJ2789225.1"/>
    </source>
</evidence>
<organism evidence="1 2">
    <name type="scientific">Coemansia helicoidea</name>
    <dbReference type="NCBI Taxonomy" id="1286919"/>
    <lineage>
        <taxon>Eukaryota</taxon>
        <taxon>Fungi</taxon>
        <taxon>Fungi incertae sedis</taxon>
        <taxon>Zoopagomycota</taxon>
        <taxon>Kickxellomycotina</taxon>
        <taxon>Kickxellomycetes</taxon>
        <taxon>Kickxellales</taxon>
        <taxon>Kickxellaceae</taxon>
        <taxon>Coemansia</taxon>
    </lineage>
</organism>
<proteinExistence type="predicted"/>
<accession>A0ACC1KG53</accession>
<reference evidence="1" key="1">
    <citation type="submission" date="2022-07" db="EMBL/GenBank/DDBJ databases">
        <title>Phylogenomic reconstructions and comparative analyses of Kickxellomycotina fungi.</title>
        <authorList>
            <person name="Reynolds N.K."/>
            <person name="Stajich J.E."/>
            <person name="Barry K."/>
            <person name="Grigoriev I.V."/>
            <person name="Crous P."/>
            <person name="Smith M.E."/>
        </authorList>
    </citation>
    <scope>NUCLEOTIDE SEQUENCE</scope>
    <source>
        <strain evidence="1">BCRC 34780</strain>
    </source>
</reference>
<keyword evidence="2" id="KW-1185">Reference proteome</keyword>
<gene>
    <name evidence="1" type="ORF">H4R21_006796</name>
</gene>
<evidence type="ECO:0000313" key="2">
    <source>
        <dbReference type="Proteomes" id="UP001140087"/>
    </source>
</evidence>
<dbReference type="EMBL" id="JANBUN010003842">
    <property type="protein sequence ID" value="KAJ2789225.1"/>
    <property type="molecule type" value="Genomic_DNA"/>
</dbReference>
<sequence>SFVERLQFLETLVFADIRMRQLPAEMSVTPLDKREPLEPLNSSLQTLSLVFDGRSKAHDTVAVTQYLLMRLPNLIMLSVPGVPVQPVLGFAREYSRFYSHLKHAES</sequence>
<comment type="caution">
    <text evidence="1">The sequence shown here is derived from an EMBL/GenBank/DDBJ whole genome shotgun (WGS) entry which is preliminary data.</text>
</comment>
<name>A0ACC1KG53_9FUNG</name>
<feature type="non-terminal residue" evidence="1">
    <location>
        <position position="106"/>
    </location>
</feature>
<feature type="non-terminal residue" evidence="1">
    <location>
        <position position="1"/>
    </location>
</feature>
<dbReference type="Proteomes" id="UP001140087">
    <property type="component" value="Unassembled WGS sequence"/>
</dbReference>
<protein>
    <submittedName>
        <fullName evidence="1">Uncharacterized protein</fullName>
    </submittedName>
</protein>